<dbReference type="Pfam" id="PF14432">
    <property type="entry name" value="DYW_deaminase"/>
    <property type="match status" value="1"/>
</dbReference>
<dbReference type="InterPro" id="IPR011990">
    <property type="entry name" value="TPR-like_helical_dom_sf"/>
</dbReference>
<dbReference type="PANTHER" id="PTHR47926">
    <property type="entry name" value="PENTATRICOPEPTIDE REPEAT-CONTAINING PROTEIN"/>
    <property type="match status" value="1"/>
</dbReference>
<feature type="domain" description="DYW" evidence="3">
    <location>
        <begin position="475"/>
        <end position="567"/>
    </location>
</feature>
<dbReference type="InterPro" id="IPR032867">
    <property type="entry name" value="DYW_dom"/>
</dbReference>
<dbReference type="InterPro" id="IPR002885">
    <property type="entry name" value="PPR_rpt"/>
</dbReference>
<dbReference type="InterPro" id="IPR046848">
    <property type="entry name" value="E_motif"/>
</dbReference>
<dbReference type="SUPFAM" id="SSF48452">
    <property type="entry name" value="TPR-like"/>
    <property type="match status" value="1"/>
</dbReference>
<gene>
    <name evidence="4" type="ORF">CSSPTR1EN2_LOCUS22332</name>
</gene>
<dbReference type="NCBIfam" id="TIGR00756">
    <property type="entry name" value="PPR"/>
    <property type="match status" value="4"/>
</dbReference>
<dbReference type="Pfam" id="PF13041">
    <property type="entry name" value="PPR_2"/>
    <property type="match status" value="3"/>
</dbReference>
<protein>
    <recommendedName>
        <fullName evidence="3">DYW domain-containing protein</fullName>
    </recommendedName>
</protein>
<evidence type="ECO:0000256" key="2">
    <source>
        <dbReference type="PROSITE-ProRule" id="PRU00708"/>
    </source>
</evidence>
<keyword evidence="1" id="KW-0677">Repeat</keyword>
<evidence type="ECO:0000313" key="4">
    <source>
        <dbReference type="EMBL" id="CAK9234668.1"/>
    </source>
</evidence>
<feature type="repeat" description="PPR" evidence="2">
    <location>
        <begin position="260"/>
        <end position="294"/>
    </location>
</feature>
<reference evidence="4" key="1">
    <citation type="submission" date="2024-02" db="EMBL/GenBank/DDBJ databases">
        <authorList>
            <consortium name="ELIXIR-Norway"/>
            <consortium name="Elixir Norway"/>
        </authorList>
    </citation>
    <scope>NUCLEOTIDE SEQUENCE</scope>
</reference>
<dbReference type="Pfam" id="PF20431">
    <property type="entry name" value="E_motif"/>
    <property type="match status" value="1"/>
</dbReference>
<keyword evidence="5" id="KW-1185">Reference proteome</keyword>
<evidence type="ECO:0000259" key="3">
    <source>
        <dbReference type="Pfam" id="PF14432"/>
    </source>
</evidence>
<feature type="repeat" description="PPR" evidence="2">
    <location>
        <begin position="128"/>
        <end position="158"/>
    </location>
</feature>
<feature type="repeat" description="PPR" evidence="2">
    <location>
        <begin position="159"/>
        <end position="193"/>
    </location>
</feature>
<dbReference type="InterPro" id="IPR046960">
    <property type="entry name" value="PPR_At4g14850-like_plant"/>
</dbReference>
<dbReference type="Proteomes" id="UP001497512">
    <property type="component" value="Chromosome 8"/>
</dbReference>
<feature type="repeat" description="PPR" evidence="2">
    <location>
        <begin position="194"/>
        <end position="228"/>
    </location>
</feature>
<name>A0ABP0V322_9BRYO</name>
<accession>A0ABP0V322</accession>
<organism evidence="4 5">
    <name type="scientific">Sphagnum troendelagicum</name>
    <dbReference type="NCBI Taxonomy" id="128251"/>
    <lineage>
        <taxon>Eukaryota</taxon>
        <taxon>Viridiplantae</taxon>
        <taxon>Streptophyta</taxon>
        <taxon>Embryophyta</taxon>
        <taxon>Bryophyta</taxon>
        <taxon>Sphagnophytina</taxon>
        <taxon>Sphagnopsida</taxon>
        <taxon>Sphagnales</taxon>
        <taxon>Sphagnaceae</taxon>
        <taxon>Sphagnum</taxon>
    </lineage>
</organism>
<sequence>MYAKCGSIEDSWRVFSRMPTRDSVAWNALISGYVKYMYVKCKSLEEAWRVFNRMPTRNVVSWNAMILGHVKCGYGRKALELSQQMQQEGVEPNTLTFVGVLNACASLAALEEGRHLHQQIIQSGCESDVLVGNSLVDMYAKCGSIEDAWRVFNRMSSPNVVAWNAMILGFLKSGQGQKSLELFQQMEQKGVEPDPVTFVGVLNACASVSALEEGRRIHQQIIQSGLESAVFVGSSLLDMYAKCGSIQDAQKVFNKMPMHDVVTWTAMLKGYAMHGLGKEALRHFEQMSQADVEMDQVTFISLLSACTHAGLVDEGLCYFESMGSVYGVPATVEHYACIVDLLGRAGHLQEAEDFISTMSCEPAASVWVALLGACRIHHNMEMGERIAKQLVELDPGNVASYVLLSNIYAAAGKWDLSANVQRQRLEKGMKKQPGPTWIEVNNEIHTFVVDDQDHPQMVEIHAELKRLSGQMKDAGYVPVTKLVLHDVEEEEKLFQSCHHSEKLAIAYGLISTPPYTPLRIFKNLRICGDCHTFTKFIANVVKREIIVRDANCFHHFQDGHCSCRDYW</sequence>
<dbReference type="PROSITE" id="PS51375">
    <property type="entry name" value="PPR"/>
    <property type="match status" value="5"/>
</dbReference>
<proteinExistence type="predicted"/>
<dbReference type="EMBL" id="OZ019900">
    <property type="protein sequence ID" value="CAK9234668.1"/>
    <property type="molecule type" value="Genomic_DNA"/>
</dbReference>
<feature type="repeat" description="PPR" evidence="2">
    <location>
        <begin position="58"/>
        <end position="92"/>
    </location>
</feature>
<evidence type="ECO:0000313" key="5">
    <source>
        <dbReference type="Proteomes" id="UP001497512"/>
    </source>
</evidence>
<dbReference type="Pfam" id="PF01535">
    <property type="entry name" value="PPR"/>
    <property type="match status" value="2"/>
</dbReference>
<dbReference type="Gene3D" id="1.25.40.10">
    <property type="entry name" value="Tetratricopeptide repeat domain"/>
    <property type="match status" value="4"/>
</dbReference>
<evidence type="ECO:0000256" key="1">
    <source>
        <dbReference type="ARBA" id="ARBA00022737"/>
    </source>
</evidence>